<feature type="transmembrane region" description="Helical" evidence="7">
    <location>
        <begin position="239"/>
        <end position="259"/>
    </location>
</feature>
<evidence type="ECO:0000256" key="5">
    <source>
        <dbReference type="ARBA" id="ARBA00022989"/>
    </source>
</evidence>
<feature type="transmembrane region" description="Helical" evidence="7">
    <location>
        <begin position="423"/>
        <end position="441"/>
    </location>
</feature>
<keyword evidence="4 7" id="KW-0812">Transmembrane</keyword>
<comment type="similarity">
    <text evidence="2">Belongs to the sodium:solute symporter (SSF) (TC 2.A.21) family.</text>
</comment>
<keyword evidence="3" id="KW-0813">Transport</keyword>
<dbReference type="EMBL" id="WTYT01000007">
    <property type="protein sequence ID" value="MXO67176.1"/>
    <property type="molecule type" value="Genomic_DNA"/>
</dbReference>
<organism evidence="8 9">
    <name type="scientific">Altericroceibacterium endophyticum</name>
    <dbReference type="NCBI Taxonomy" id="1808508"/>
    <lineage>
        <taxon>Bacteria</taxon>
        <taxon>Pseudomonadati</taxon>
        <taxon>Pseudomonadota</taxon>
        <taxon>Alphaproteobacteria</taxon>
        <taxon>Sphingomonadales</taxon>
        <taxon>Erythrobacteraceae</taxon>
        <taxon>Altericroceibacterium</taxon>
    </lineage>
</organism>
<proteinExistence type="inferred from homology"/>
<accession>A0A6I4T8C0</accession>
<sequence length="485" mass="51093">MALTITIILVILTIAGSVLYGSRNRGSGGVTEWAVGGRRMGTLIFWFLNAGEIYTTFAVLGISGYAWAYGAPAYLAFLSVSLTAAVGYWLTPRIWHAGKAGNFITQADFFADHYRARWLGIVVGLAGIAALIVYVQIQITALALVLRLSVDAEISNTASAIAAAVLMLLFVMSAGLRSAAFAAAVKDILMVVIVIALSATVAGHVGASSIGDVFTRVQDAYPGIGSLPGRDPDMGLSTIWMMTAGINVALGTYIFPHMFQLTYSASDSWAVRRNAVFQPLYSLSYFFIILLGFGALLAGTMPALDDPNAVLLTFVADRYPAWAIGLFAGTACLLALVPGSVLLLTAGSIFSRNVVRPMMPGLSDTSELLISRISMVGCAAIAVYLTIGATQSLVDIGLTAYASIGMLAPGVFLAFLWRQTNAFAVLAGIGTGYVVLMLPSSSPLMAWFPEWEAGLVAMLFNALVVLALSPLLNLVTGKREQAAAG</sequence>
<evidence type="ECO:0000256" key="2">
    <source>
        <dbReference type="ARBA" id="ARBA00006434"/>
    </source>
</evidence>
<dbReference type="InterPro" id="IPR038377">
    <property type="entry name" value="Na/Glc_symporter_sf"/>
</dbReference>
<gene>
    <name evidence="8" type="ORF">GRI91_15535</name>
</gene>
<keyword evidence="5 7" id="KW-1133">Transmembrane helix</keyword>
<comment type="subcellular location">
    <subcellularLocation>
        <location evidence="1">Membrane</location>
        <topology evidence="1">Multi-pass membrane protein</topology>
    </subcellularLocation>
</comment>
<dbReference type="RefSeq" id="WP_160737606.1">
    <property type="nucleotide sequence ID" value="NZ_WTYT01000007.1"/>
</dbReference>
<dbReference type="PANTHER" id="PTHR48086">
    <property type="entry name" value="SODIUM/PROLINE SYMPORTER-RELATED"/>
    <property type="match status" value="1"/>
</dbReference>
<evidence type="ECO:0000256" key="4">
    <source>
        <dbReference type="ARBA" id="ARBA00022692"/>
    </source>
</evidence>
<feature type="transmembrane region" description="Helical" evidence="7">
    <location>
        <begin position="157"/>
        <end position="176"/>
    </location>
</feature>
<feature type="transmembrane region" description="Helical" evidence="7">
    <location>
        <begin position="43"/>
        <end position="67"/>
    </location>
</feature>
<dbReference type="GO" id="GO:0022857">
    <property type="term" value="F:transmembrane transporter activity"/>
    <property type="evidence" value="ECO:0007669"/>
    <property type="project" value="InterPro"/>
</dbReference>
<dbReference type="AlphaFoldDB" id="A0A6I4T8C0"/>
<keyword evidence="6 7" id="KW-0472">Membrane</keyword>
<feature type="transmembrane region" description="Helical" evidence="7">
    <location>
        <begin position="6"/>
        <end position="22"/>
    </location>
</feature>
<protein>
    <submittedName>
        <fullName evidence="8">Sodium:solute symporter family protein</fullName>
    </submittedName>
</protein>
<reference evidence="8 9" key="1">
    <citation type="submission" date="2019-12" db="EMBL/GenBank/DDBJ databases">
        <title>Genomic-based taxomic classification of the family Erythrobacteraceae.</title>
        <authorList>
            <person name="Xu L."/>
        </authorList>
    </citation>
    <scope>NUCLEOTIDE SEQUENCE [LARGE SCALE GENOMIC DNA]</scope>
    <source>
        <strain evidence="8 9">LMG 29518</strain>
    </source>
</reference>
<feature type="transmembrane region" description="Helical" evidence="7">
    <location>
        <begin position="118"/>
        <end position="137"/>
    </location>
</feature>
<feature type="transmembrane region" description="Helical" evidence="7">
    <location>
        <begin position="73"/>
        <end position="91"/>
    </location>
</feature>
<dbReference type="Gene3D" id="1.20.1730.10">
    <property type="entry name" value="Sodium/glucose cotransporter"/>
    <property type="match status" value="1"/>
</dbReference>
<dbReference type="GO" id="GO:0005886">
    <property type="term" value="C:plasma membrane"/>
    <property type="evidence" value="ECO:0007669"/>
    <property type="project" value="TreeGrafter"/>
</dbReference>
<keyword evidence="9" id="KW-1185">Reference proteome</keyword>
<feature type="transmembrane region" description="Helical" evidence="7">
    <location>
        <begin position="321"/>
        <end position="347"/>
    </location>
</feature>
<dbReference type="InterPro" id="IPR001734">
    <property type="entry name" value="Na/solute_symporter"/>
</dbReference>
<comment type="caution">
    <text evidence="8">The sequence shown here is derived from an EMBL/GenBank/DDBJ whole genome shotgun (WGS) entry which is preliminary data.</text>
</comment>
<feature type="transmembrane region" description="Helical" evidence="7">
    <location>
        <begin position="280"/>
        <end position="301"/>
    </location>
</feature>
<dbReference type="PANTHER" id="PTHR48086:SF8">
    <property type="entry name" value="MONOCARBOXYLIC ACID PERMEASE"/>
    <property type="match status" value="1"/>
</dbReference>
<evidence type="ECO:0000256" key="6">
    <source>
        <dbReference type="ARBA" id="ARBA00023136"/>
    </source>
</evidence>
<dbReference type="Proteomes" id="UP000438476">
    <property type="component" value="Unassembled WGS sequence"/>
</dbReference>
<evidence type="ECO:0000256" key="7">
    <source>
        <dbReference type="SAM" id="Phobius"/>
    </source>
</evidence>
<evidence type="ECO:0000256" key="3">
    <source>
        <dbReference type="ARBA" id="ARBA00022448"/>
    </source>
</evidence>
<evidence type="ECO:0000256" key="1">
    <source>
        <dbReference type="ARBA" id="ARBA00004141"/>
    </source>
</evidence>
<feature type="transmembrane region" description="Helical" evidence="7">
    <location>
        <begin position="188"/>
        <end position="207"/>
    </location>
</feature>
<evidence type="ECO:0000313" key="9">
    <source>
        <dbReference type="Proteomes" id="UP000438476"/>
    </source>
</evidence>
<dbReference type="PROSITE" id="PS50283">
    <property type="entry name" value="NA_SOLUT_SYMP_3"/>
    <property type="match status" value="1"/>
</dbReference>
<name>A0A6I4T8C0_9SPHN</name>
<feature type="transmembrane region" description="Helical" evidence="7">
    <location>
        <begin position="453"/>
        <end position="475"/>
    </location>
</feature>
<dbReference type="CDD" id="cd10322">
    <property type="entry name" value="SLC5sbd"/>
    <property type="match status" value="1"/>
</dbReference>
<dbReference type="InterPro" id="IPR050277">
    <property type="entry name" value="Sodium:Solute_Symporter"/>
</dbReference>
<evidence type="ECO:0000313" key="8">
    <source>
        <dbReference type="EMBL" id="MXO67176.1"/>
    </source>
</evidence>
<feature type="transmembrane region" description="Helical" evidence="7">
    <location>
        <begin position="393"/>
        <end position="416"/>
    </location>
</feature>
<feature type="transmembrane region" description="Helical" evidence="7">
    <location>
        <begin position="368"/>
        <end position="387"/>
    </location>
</feature>
<dbReference type="OrthoDB" id="9810181at2"/>